<organism evidence="2 3">
    <name type="scientific">Oceanococcus atlanticus</name>
    <dbReference type="NCBI Taxonomy" id="1317117"/>
    <lineage>
        <taxon>Bacteria</taxon>
        <taxon>Pseudomonadati</taxon>
        <taxon>Pseudomonadota</taxon>
        <taxon>Gammaproteobacteria</taxon>
        <taxon>Chromatiales</taxon>
        <taxon>Oceanococcaceae</taxon>
        <taxon>Oceanococcus</taxon>
    </lineage>
</organism>
<feature type="signal peptide" evidence="1">
    <location>
        <begin position="1"/>
        <end position="23"/>
    </location>
</feature>
<dbReference type="PANTHER" id="PTHR34853:SF1">
    <property type="entry name" value="LIPASE 5"/>
    <property type="match status" value="1"/>
</dbReference>
<gene>
    <name evidence="2" type="ORF">ATO7_04030</name>
</gene>
<dbReference type="InterPro" id="IPR029058">
    <property type="entry name" value="AB_hydrolase_fold"/>
</dbReference>
<comment type="caution">
    <text evidence="2">The sequence shown here is derived from an EMBL/GenBank/DDBJ whole genome shotgun (WGS) entry which is preliminary data.</text>
</comment>
<dbReference type="STRING" id="1317117.ATO7_04030"/>
<dbReference type="PANTHER" id="PTHR34853">
    <property type="match status" value="1"/>
</dbReference>
<proteinExistence type="predicted"/>
<keyword evidence="3" id="KW-1185">Reference proteome</keyword>
<dbReference type="EMBL" id="AQQV01000001">
    <property type="protein sequence ID" value="ORE89015.1"/>
    <property type="molecule type" value="Genomic_DNA"/>
</dbReference>
<dbReference type="InterPro" id="IPR005152">
    <property type="entry name" value="Lipase_secreted"/>
</dbReference>
<sequence length="454" mass="48002">MVFKFCVLALASAAAGFACNASAQSVPDTPQTAVPQVQTSNWQGLEPGVLVETHPAGATSQVDGAAQALFVRYTTRNVQGEPALASGLVLLPQNQAYPDGQWPLVVYGHMTTGVADACAPTHGSEDSSELRRMQQGDSLASELLARGVVVARPDYEGLGEAGPHPYLRGDSLARAMRDMASAVAAQWPQIGPNWAAAGHSEGGVAALNSGNRLHPPARGLHLAAVAAITPVTQLENLITAAEPLPLTGPAIDVAVALAALVLKGIASVDPDFERFLLLEGGLSEQAIALWPDLERLCLQDLASAESWGGLSPHALQGPNGDQGVAEMRSALRKDDVRLLPMRRDLPIRIDAGLLDSVALIPFTEQLVMEYRQRGYDVTYARWPAEHSPTADMAAPAIAQWLMEQAFDPARMATPAHTDALASRGGVSSPLTLFLLTLTALASRRRLITIRRTGA</sequence>
<dbReference type="PROSITE" id="PS51257">
    <property type="entry name" value="PROKAR_LIPOPROTEIN"/>
    <property type="match status" value="1"/>
</dbReference>
<keyword evidence="1" id="KW-0732">Signal</keyword>
<accession>A0A1Y1SH68</accession>
<dbReference type="Proteomes" id="UP000192342">
    <property type="component" value="Unassembled WGS sequence"/>
</dbReference>
<dbReference type="GO" id="GO:0004806">
    <property type="term" value="F:triacylglycerol lipase activity"/>
    <property type="evidence" value="ECO:0007669"/>
    <property type="project" value="InterPro"/>
</dbReference>
<reference evidence="2 3" key="1">
    <citation type="submission" date="2013-04" db="EMBL/GenBank/DDBJ databases">
        <title>Oceanococcus atlanticus 22II-S10r2 Genome Sequencing.</title>
        <authorList>
            <person name="Lai Q."/>
            <person name="Li G."/>
            <person name="Shao Z."/>
        </authorList>
    </citation>
    <scope>NUCLEOTIDE SEQUENCE [LARGE SCALE GENOMIC DNA]</scope>
    <source>
        <strain evidence="2 3">22II-S10r2</strain>
    </source>
</reference>
<evidence type="ECO:0000313" key="3">
    <source>
        <dbReference type="Proteomes" id="UP000192342"/>
    </source>
</evidence>
<dbReference type="Gene3D" id="3.40.50.1820">
    <property type="entry name" value="alpha/beta hydrolase"/>
    <property type="match status" value="1"/>
</dbReference>
<dbReference type="RefSeq" id="WP_083559767.1">
    <property type="nucleotide sequence ID" value="NZ_AQQV01000001.1"/>
</dbReference>
<dbReference type="GO" id="GO:0016042">
    <property type="term" value="P:lipid catabolic process"/>
    <property type="evidence" value="ECO:0007669"/>
    <property type="project" value="InterPro"/>
</dbReference>
<dbReference type="Pfam" id="PF03583">
    <property type="entry name" value="LIP"/>
    <property type="match status" value="1"/>
</dbReference>
<dbReference type="AlphaFoldDB" id="A0A1Y1SH68"/>
<evidence type="ECO:0000256" key="1">
    <source>
        <dbReference type="SAM" id="SignalP"/>
    </source>
</evidence>
<name>A0A1Y1SH68_9GAMM</name>
<protein>
    <recommendedName>
        <fullName evidence="4">Lipase</fullName>
    </recommendedName>
</protein>
<dbReference type="PIRSF" id="PIRSF029171">
    <property type="entry name" value="Esterase_LipA"/>
    <property type="match status" value="1"/>
</dbReference>
<dbReference type="SUPFAM" id="SSF53474">
    <property type="entry name" value="alpha/beta-Hydrolases"/>
    <property type="match status" value="1"/>
</dbReference>
<dbReference type="OrthoDB" id="9955at2"/>
<evidence type="ECO:0008006" key="4">
    <source>
        <dbReference type="Google" id="ProtNLM"/>
    </source>
</evidence>
<evidence type="ECO:0000313" key="2">
    <source>
        <dbReference type="EMBL" id="ORE89015.1"/>
    </source>
</evidence>
<feature type="chain" id="PRO_5012123949" description="Lipase" evidence="1">
    <location>
        <begin position="24"/>
        <end position="454"/>
    </location>
</feature>